<feature type="region of interest" description="Disordered" evidence="1">
    <location>
        <begin position="14"/>
        <end position="39"/>
    </location>
</feature>
<protein>
    <submittedName>
        <fullName evidence="2">Liprin-alpha-1-like</fullName>
    </submittedName>
</protein>
<name>A0A1V9WYZ9_9ACAR</name>
<dbReference type="EMBL" id="MNPL01032230">
    <property type="protein sequence ID" value="OQR66503.1"/>
    <property type="molecule type" value="Genomic_DNA"/>
</dbReference>
<sequence>MWNMMCDVMPTISEDRSSCGSAGVSGGAGSGTGEENESNIEQLMVTMLDDREKLMESLRETQVASDQCMDQTARNDSTRARLLVWKAVELPECREHRQSALVA</sequence>
<comment type="caution">
    <text evidence="2">The sequence shown here is derived from an EMBL/GenBank/DDBJ whole genome shotgun (WGS) entry which is preliminary data.</text>
</comment>
<dbReference type="Proteomes" id="UP000192247">
    <property type="component" value="Unassembled WGS sequence"/>
</dbReference>
<dbReference type="InParanoid" id="A0A1V9WYZ9"/>
<evidence type="ECO:0000256" key="1">
    <source>
        <dbReference type="SAM" id="MobiDB-lite"/>
    </source>
</evidence>
<organism evidence="2 3">
    <name type="scientific">Tropilaelaps mercedesae</name>
    <dbReference type="NCBI Taxonomy" id="418985"/>
    <lineage>
        <taxon>Eukaryota</taxon>
        <taxon>Metazoa</taxon>
        <taxon>Ecdysozoa</taxon>
        <taxon>Arthropoda</taxon>
        <taxon>Chelicerata</taxon>
        <taxon>Arachnida</taxon>
        <taxon>Acari</taxon>
        <taxon>Parasitiformes</taxon>
        <taxon>Mesostigmata</taxon>
        <taxon>Gamasina</taxon>
        <taxon>Dermanyssoidea</taxon>
        <taxon>Laelapidae</taxon>
        <taxon>Tropilaelaps</taxon>
    </lineage>
</organism>
<dbReference type="AlphaFoldDB" id="A0A1V9WYZ9"/>
<dbReference type="STRING" id="418985.A0A1V9WYZ9"/>
<evidence type="ECO:0000313" key="2">
    <source>
        <dbReference type="EMBL" id="OQR66503.1"/>
    </source>
</evidence>
<keyword evidence="3" id="KW-1185">Reference proteome</keyword>
<dbReference type="OrthoDB" id="2132119at2759"/>
<feature type="compositionally biased region" description="Gly residues" evidence="1">
    <location>
        <begin position="23"/>
        <end position="32"/>
    </location>
</feature>
<gene>
    <name evidence="2" type="ORF">BIW11_02333</name>
</gene>
<reference evidence="2 3" key="1">
    <citation type="journal article" date="2017" name="Gigascience">
        <title>Draft genome of the honey bee ectoparasitic mite, Tropilaelaps mercedesae, is shaped by the parasitic life history.</title>
        <authorList>
            <person name="Dong X."/>
            <person name="Armstrong S.D."/>
            <person name="Xia D."/>
            <person name="Makepeace B.L."/>
            <person name="Darby A.C."/>
            <person name="Kadowaki T."/>
        </authorList>
    </citation>
    <scope>NUCLEOTIDE SEQUENCE [LARGE SCALE GENOMIC DNA]</scope>
    <source>
        <strain evidence="2">Wuxi-XJTLU</strain>
    </source>
</reference>
<evidence type="ECO:0000313" key="3">
    <source>
        <dbReference type="Proteomes" id="UP000192247"/>
    </source>
</evidence>
<accession>A0A1V9WYZ9</accession>
<proteinExistence type="predicted"/>